<dbReference type="InterPro" id="IPR020845">
    <property type="entry name" value="AMP-binding_CS"/>
</dbReference>
<keyword evidence="8" id="KW-1185">Reference proteome</keyword>
<name>A0A1X2H4U5_SYNRA</name>
<sequence length="535" mass="59376">MVFHPSYAPVQEPQCNVVDFIFQNRLNIPDDRPLLIDVVSRKQLTFADIKDGILRFAAGLQDKCGFQKGDNYDYTIALLAAPAVGGASSPANPTYTVRELVYQLEQTSAKVLIAHPENIDRALEAAAQVKLPKQNIFIFGDQPVKGIQPFKTALMGTRRAEICRMSPAESKDVTAYLCFSSGTTGRSKGVMTTHNNIAVNILQYYAIDGKFLTANDRTLLTLPMFHIFALTNILHVSLYTGTPVYVMQRFDLALYCKSIQEYKITFVYMVPPILLAIAKDPTALEYDLSSLVWVLCAAAPLGLDLLKVAKERIPGSVIKQGYGLTECSPVVIIEPSDAAHPGSIGFLGPNMAVRLVDENGKDVGLNERGELWVKGPNVMKGYINNPKATAETIDEDGWLHTGDILTRDEEGRYYIVDRLKELIKYKGFQVAPAELESLLLQSPEVADCAVIGYYEEKEATEVPMAFVTLMPNVPRNEETSARLKKHVACQVVNYKQIRKVEFIDAIPKNPSGKILRRVLRDLAKEDMSKPARAML</sequence>
<evidence type="ECO:0000313" key="7">
    <source>
        <dbReference type="EMBL" id="ORY93010.1"/>
    </source>
</evidence>
<dbReference type="OrthoDB" id="1898221at2759"/>
<evidence type="ECO:0000256" key="1">
    <source>
        <dbReference type="ARBA" id="ARBA00006432"/>
    </source>
</evidence>
<dbReference type="InterPro" id="IPR042099">
    <property type="entry name" value="ANL_N_sf"/>
</dbReference>
<comment type="similarity">
    <text evidence="1">Belongs to the ATP-dependent AMP-binding enzyme family.</text>
</comment>
<comment type="caution">
    <text evidence="7">The sequence shown here is derived from an EMBL/GenBank/DDBJ whole genome shotgun (WGS) entry which is preliminary data.</text>
</comment>
<feature type="domain" description="AMP-dependent synthetase/ligase" evidence="5">
    <location>
        <begin position="29"/>
        <end position="382"/>
    </location>
</feature>
<dbReference type="InterPro" id="IPR000873">
    <property type="entry name" value="AMP-dep_synth/lig_dom"/>
</dbReference>
<gene>
    <name evidence="7" type="ORF">BCR43DRAFT_477892</name>
</gene>
<proteinExistence type="inferred from homology"/>
<dbReference type="GO" id="GO:0016405">
    <property type="term" value="F:CoA-ligase activity"/>
    <property type="evidence" value="ECO:0007669"/>
    <property type="project" value="TreeGrafter"/>
</dbReference>
<dbReference type="InterPro" id="IPR025110">
    <property type="entry name" value="AMP-bd_C"/>
</dbReference>
<evidence type="ECO:0000313" key="8">
    <source>
        <dbReference type="Proteomes" id="UP000242180"/>
    </source>
</evidence>
<dbReference type="EMBL" id="MCGN01000009">
    <property type="protein sequence ID" value="ORY93010.1"/>
    <property type="molecule type" value="Genomic_DNA"/>
</dbReference>
<accession>A0A1X2H4U5</accession>
<keyword evidence="4" id="KW-0067">ATP-binding</keyword>
<dbReference type="Proteomes" id="UP000242180">
    <property type="component" value="Unassembled WGS sequence"/>
</dbReference>
<dbReference type="AlphaFoldDB" id="A0A1X2H4U5"/>
<dbReference type="Pfam" id="PF00501">
    <property type="entry name" value="AMP-binding"/>
    <property type="match status" value="1"/>
</dbReference>
<dbReference type="Gene3D" id="3.40.50.12780">
    <property type="entry name" value="N-terminal domain of ligase-like"/>
    <property type="match status" value="1"/>
</dbReference>
<dbReference type="OMA" id="PNSSFWY"/>
<reference evidence="7 8" key="1">
    <citation type="submission" date="2016-07" db="EMBL/GenBank/DDBJ databases">
        <title>Pervasive Adenine N6-methylation of Active Genes in Fungi.</title>
        <authorList>
            <consortium name="DOE Joint Genome Institute"/>
            <person name="Mondo S.J."/>
            <person name="Dannebaum R.O."/>
            <person name="Kuo R.C."/>
            <person name="Labutti K."/>
            <person name="Haridas S."/>
            <person name="Kuo A."/>
            <person name="Salamov A."/>
            <person name="Ahrendt S.R."/>
            <person name="Lipzen A."/>
            <person name="Sullivan W."/>
            <person name="Andreopoulos W.B."/>
            <person name="Clum A."/>
            <person name="Lindquist E."/>
            <person name="Daum C."/>
            <person name="Ramamoorthy G.K."/>
            <person name="Gryganskyi A."/>
            <person name="Culley D."/>
            <person name="Magnuson J.K."/>
            <person name="James T.Y."/>
            <person name="O'Malley M.A."/>
            <person name="Stajich J.E."/>
            <person name="Spatafora J.W."/>
            <person name="Visel A."/>
            <person name="Grigoriev I.V."/>
        </authorList>
    </citation>
    <scope>NUCLEOTIDE SEQUENCE [LARGE SCALE GENOMIC DNA]</scope>
    <source>
        <strain evidence="7 8">NRRL 2496</strain>
    </source>
</reference>
<organism evidence="7 8">
    <name type="scientific">Syncephalastrum racemosum</name>
    <name type="common">Filamentous fungus</name>
    <dbReference type="NCBI Taxonomy" id="13706"/>
    <lineage>
        <taxon>Eukaryota</taxon>
        <taxon>Fungi</taxon>
        <taxon>Fungi incertae sedis</taxon>
        <taxon>Mucoromycota</taxon>
        <taxon>Mucoromycotina</taxon>
        <taxon>Mucoromycetes</taxon>
        <taxon>Mucorales</taxon>
        <taxon>Syncephalastraceae</taxon>
        <taxon>Syncephalastrum</taxon>
    </lineage>
</organism>
<dbReference type="FunFam" id="3.30.300.30:FF:000007">
    <property type="entry name" value="4-coumarate--CoA ligase 2"/>
    <property type="match status" value="1"/>
</dbReference>
<keyword evidence="3" id="KW-0547">Nucleotide-binding</keyword>
<dbReference type="InterPro" id="IPR045851">
    <property type="entry name" value="AMP-bd_C_sf"/>
</dbReference>
<evidence type="ECO:0000259" key="5">
    <source>
        <dbReference type="Pfam" id="PF00501"/>
    </source>
</evidence>
<dbReference type="STRING" id="13706.A0A1X2H4U5"/>
<evidence type="ECO:0000259" key="6">
    <source>
        <dbReference type="Pfam" id="PF13193"/>
    </source>
</evidence>
<evidence type="ECO:0000256" key="4">
    <source>
        <dbReference type="ARBA" id="ARBA00022840"/>
    </source>
</evidence>
<dbReference type="PANTHER" id="PTHR24096">
    <property type="entry name" value="LONG-CHAIN-FATTY-ACID--COA LIGASE"/>
    <property type="match status" value="1"/>
</dbReference>
<protein>
    <submittedName>
        <fullName evidence="7">Uncharacterized protein</fullName>
    </submittedName>
</protein>
<dbReference type="PROSITE" id="PS00455">
    <property type="entry name" value="AMP_BINDING"/>
    <property type="match status" value="1"/>
</dbReference>
<dbReference type="SUPFAM" id="SSF56801">
    <property type="entry name" value="Acetyl-CoA synthetase-like"/>
    <property type="match status" value="1"/>
</dbReference>
<keyword evidence="2" id="KW-0436">Ligase</keyword>
<dbReference type="PANTHER" id="PTHR24096:SF149">
    <property type="entry name" value="AMP-BINDING DOMAIN-CONTAINING PROTEIN-RELATED"/>
    <property type="match status" value="1"/>
</dbReference>
<dbReference type="FunFam" id="3.40.50.12780:FF:000003">
    <property type="entry name" value="Long-chain-fatty-acid--CoA ligase FadD"/>
    <property type="match status" value="1"/>
</dbReference>
<dbReference type="Pfam" id="PF13193">
    <property type="entry name" value="AMP-binding_C"/>
    <property type="match status" value="1"/>
</dbReference>
<dbReference type="CDD" id="cd05911">
    <property type="entry name" value="Firefly_Luc_like"/>
    <property type="match status" value="1"/>
</dbReference>
<evidence type="ECO:0000256" key="3">
    <source>
        <dbReference type="ARBA" id="ARBA00022741"/>
    </source>
</evidence>
<evidence type="ECO:0000256" key="2">
    <source>
        <dbReference type="ARBA" id="ARBA00022598"/>
    </source>
</evidence>
<dbReference type="Gene3D" id="3.30.300.30">
    <property type="match status" value="1"/>
</dbReference>
<feature type="domain" description="AMP-binding enzyme C-terminal" evidence="6">
    <location>
        <begin position="434"/>
        <end position="513"/>
    </location>
</feature>
<dbReference type="InParanoid" id="A0A1X2H4U5"/>
<dbReference type="GO" id="GO:0005524">
    <property type="term" value="F:ATP binding"/>
    <property type="evidence" value="ECO:0007669"/>
    <property type="project" value="UniProtKB-KW"/>
</dbReference>